<dbReference type="InterPro" id="IPR000792">
    <property type="entry name" value="Tscrpt_reg_LuxR_C"/>
</dbReference>
<dbReference type="EMBL" id="AAWS01000074">
    <property type="protein sequence ID" value="EAY24283.1"/>
    <property type="molecule type" value="Genomic_DNA"/>
</dbReference>
<feature type="non-terminal residue" evidence="3">
    <location>
        <position position="1"/>
    </location>
</feature>
<accession>A1ZZ82</accession>
<organism evidence="3 4">
    <name type="scientific">Microscilla marina ATCC 23134</name>
    <dbReference type="NCBI Taxonomy" id="313606"/>
    <lineage>
        <taxon>Bacteria</taxon>
        <taxon>Pseudomonadati</taxon>
        <taxon>Bacteroidota</taxon>
        <taxon>Cytophagia</taxon>
        <taxon>Cytophagales</taxon>
        <taxon>Microscillaceae</taxon>
        <taxon>Microscilla</taxon>
    </lineage>
</organism>
<evidence type="ECO:0000256" key="1">
    <source>
        <dbReference type="SAM" id="Phobius"/>
    </source>
</evidence>
<dbReference type="InterPro" id="IPR011990">
    <property type="entry name" value="TPR-like_helical_dom_sf"/>
</dbReference>
<keyword evidence="1" id="KW-1133">Transmembrane helix</keyword>
<dbReference type="AlphaFoldDB" id="A1ZZ82"/>
<dbReference type="GO" id="GO:0006355">
    <property type="term" value="P:regulation of DNA-templated transcription"/>
    <property type="evidence" value="ECO:0007669"/>
    <property type="project" value="InterPro"/>
</dbReference>
<dbReference type="RefSeq" id="WP_002705077.1">
    <property type="nucleotide sequence ID" value="NZ_AAWS01000074.1"/>
</dbReference>
<sequence length="317" mass="37226">TYDNIGDVYLAQDKFGEAKHNFLGSLKIAQQIKAANRIIEAYHSLYQLFYKQTKADSALVYYQQYNYLKDSVFNSEQSRQMAEIQADYINEKKEKEIQLLAHQKKIDQLTLYIVITLFVLTIALSLLIASRQRLKIRKNREILQQQQEIYQTQQTLMQEKLKNEQLAKEGLQKEIAYKNQQLTSHTLHMIKKNQLLEQIKAGLLALAQNPKQLKKELGNLNRLVEQGFNLDKEWEEFRQVFEQVHQDFFKQLKQQYPSLTPHELHVCALVKLNFSIKEMATILGIAPNSVAMARYRIRKKLQLETDDNLTEFMMKVA</sequence>
<evidence type="ECO:0000259" key="2">
    <source>
        <dbReference type="SMART" id="SM00421"/>
    </source>
</evidence>
<comment type="caution">
    <text evidence="3">The sequence shown here is derived from an EMBL/GenBank/DDBJ whole genome shotgun (WGS) entry which is preliminary data.</text>
</comment>
<feature type="transmembrane region" description="Helical" evidence="1">
    <location>
        <begin position="109"/>
        <end position="130"/>
    </location>
</feature>
<dbReference type="InterPro" id="IPR036388">
    <property type="entry name" value="WH-like_DNA-bd_sf"/>
</dbReference>
<keyword evidence="1" id="KW-0812">Transmembrane</keyword>
<name>A1ZZ82_MICM2</name>
<protein>
    <submittedName>
        <fullName evidence="3">Putative ggdef family protein</fullName>
    </submittedName>
</protein>
<dbReference type="SUPFAM" id="SSF46894">
    <property type="entry name" value="C-terminal effector domain of the bipartite response regulators"/>
    <property type="match status" value="1"/>
</dbReference>
<proteinExistence type="predicted"/>
<reference evidence="3 4" key="1">
    <citation type="submission" date="2007-01" db="EMBL/GenBank/DDBJ databases">
        <authorList>
            <person name="Haygood M."/>
            <person name="Podell S."/>
            <person name="Anderson C."/>
            <person name="Hopkinson B."/>
            <person name="Roe K."/>
            <person name="Barbeau K."/>
            <person name="Gaasterland T."/>
            <person name="Ferriera S."/>
            <person name="Johnson J."/>
            <person name="Kravitz S."/>
            <person name="Beeson K."/>
            <person name="Sutton G."/>
            <person name="Rogers Y.-H."/>
            <person name="Friedman R."/>
            <person name="Frazier M."/>
            <person name="Venter J.C."/>
        </authorList>
    </citation>
    <scope>NUCLEOTIDE SEQUENCE [LARGE SCALE GENOMIC DNA]</scope>
    <source>
        <strain evidence="3 4">ATCC 23134</strain>
    </source>
</reference>
<dbReference type="SMART" id="SM00421">
    <property type="entry name" value="HTH_LUXR"/>
    <property type="match status" value="1"/>
</dbReference>
<dbReference type="Gene3D" id="1.10.10.10">
    <property type="entry name" value="Winged helix-like DNA-binding domain superfamily/Winged helix DNA-binding domain"/>
    <property type="match status" value="1"/>
</dbReference>
<dbReference type="GO" id="GO:0003677">
    <property type="term" value="F:DNA binding"/>
    <property type="evidence" value="ECO:0007669"/>
    <property type="project" value="InterPro"/>
</dbReference>
<dbReference type="Gene3D" id="1.25.40.10">
    <property type="entry name" value="Tetratricopeptide repeat domain"/>
    <property type="match status" value="1"/>
</dbReference>
<gene>
    <name evidence="3" type="ORF">M23134_03037</name>
</gene>
<dbReference type="SUPFAM" id="SSF48452">
    <property type="entry name" value="TPR-like"/>
    <property type="match status" value="1"/>
</dbReference>
<dbReference type="Proteomes" id="UP000004095">
    <property type="component" value="Unassembled WGS sequence"/>
</dbReference>
<evidence type="ECO:0000313" key="4">
    <source>
        <dbReference type="Proteomes" id="UP000004095"/>
    </source>
</evidence>
<keyword evidence="4" id="KW-1185">Reference proteome</keyword>
<dbReference type="eggNOG" id="COG0457">
    <property type="taxonomic scope" value="Bacteria"/>
</dbReference>
<keyword evidence="1" id="KW-0472">Membrane</keyword>
<feature type="domain" description="HTH luxR-type" evidence="2">
    <location>
        <begin position="256"/>
        <end position="313"/>
    </location>
</feature>
<evidence type="ECO:0000313" key="3">
    <source>
        <dbReference type="EMBL" id="EAY24283.1"/>
    </source>
</evidence>
<dbReference type="InterPro" id="IPR016032">
    <property type="entry name" value="Sig_transdc_resp-reg_C-effctor"/>
</dbReference>